<feature type="active site" description="Phosphoserine intermediate" evidence="13">
    <location>
        <position position="123"/>
    </location>
</feature>
<feature type="binding site" evidence="14">
    <location>
        <position position="79"/>
    </location>
    <ligand>
        <name>Zn(2+)</name>
        <dbReference type="ChEBI" id="CHEBI:29105"/>
        <label>2</label>
    </ligand>
</feature>
<dbReference type="InterPro" id="IPR001952">
    <property type="entry name" value="Alkaline_phosphatase"/>
</dbReference>
<comment type="cofactor">
    <cofactor evidence="14">
        <name>Zn(2+)</name>
        <dbReference type="ChEBI" id="CHEBI:29105"/>
    </cofactor>
    <text evidence="14">Binds 2 Zn(2+) ions.</text>
</comment>
<dbReference type="SUPFAM" id="SSF53649">
    <property type="entry name" value="Alkaline phosphatase-like"/>
    <property type="match status" value="1"/>
</dbReference>
<dbReference type="PANTHER" id="PTHR11596:SF91">
    <property type="entry name" value="ALKALINE PHOSPHATASE-RELATED"/>
    <property type="match status" value="1"/>
</dbReference>
<dbReference type="GO" id="GO:0098552">
    <property type="term" value="C:side of membrane"/>
    <property type="evidence" value="ECO:0007669"/>
    <property type="project" value="UniProtKB-KW"/>
</dbReference>
<keyword evidence="11" id="KW-0325">Glycoprotein</keyword>
<evidence type="ECO:0000256" key="7">
    <source>
        <dbReference type="ARBA" id="ARBA00022801"/>
    </source>
</evidence>
<feature type="binding site" evidence="14">
    <location>
        <position position="350"/>
    </location>
    <ligand>
        <name>Mg(2+)</name>
        <dbReference type="ChEBI" id="CHEBI:18420"/>
    </ligand>
</feature>
<evidence type="ECO:0000256" key="5">
    <source>
        <dbReference type="ARBA" id="ARBA00022622"/>
    </source>
</evidence>
<evidence type="ECO:0000256" key="8">
    <source>
        <dbReference type="ARBA" id="ARBA00022833"/>
    </source>
</evidence>
<keyword evidence="5" id="KW-0336">GPI-anchor</keyword>
<dbReference type="RefSeq" id="XP_058975410.1">
    <property type="nucleotide sequence ID" value="XM_059119427.1"/>
</dbReference>
<dbReference type="AlphaFoldDB" id="A0A1I8M462"/>
<evidence type="ECO:0000256" key="3">
    <source>
        <dbReference type="ARBA" id="ARBA00012647"/>
    </source>
</evidence>
<keyword evidence="8 14" id="KW-0862">Zinc</keyword>
<feature type="binding site" evidence="14">
    <location>
        <position position="188"/>
    </location>
    <ligand>
        <name>Mg(2+)</name>
        <dbReference type="ChEBI" id="CHEBI:18420"/>
    </ligand>
</feature>
<dbReference type="PRINTS" id="PR00113">
    <property type="entry name" value="ALKPHPHTASE"/>
</dbReference>
<dbReference type="RefSeq" id="XP_005176705.2">
    <property type="nucleotide sequence ID" value="XM_005176648.3"/>
</dbReference>
<evidence type="ECO:0000256" key="2">
    <source>
        <dbReference type="ARBA" id="ARBA00005984"/>
    </source>
</evidence>
<dbReference type="InterPro" id="IPR017850">
    <property type="entry name" value="Alkaline_phosphatase_core_sf"/>
</dbReference>
<dbReference type="GO" id="GO:0005886">
    <property type="term" value="C:plasma membrane"/>
    <property type="evidence" value="ECO:0007669"/>
    <property type="project" value="UniProtKB-SubCell"/>
</dbReference>
<gene>
    <name evidence="17" type="primary">101888689</name>
    <name evidence="19" type="synonym">LOC131801195</name>
</gene>
<dbReference type="STRING" id="7370.A0A1I8M462"/>
<keyword evidence="4" id="KW-1003">Cell membrane</keyword>
<feature type="binding site" evidence="14">
    <location>
        <position position="397"/>
    </location>
    <ligand>
        <name>Zn(2+)</name>
        <dbReference type="ChEBI" id="CHEBI:29105"/>
        <label>2</label>
    </ligand>
</feature>
<keyword evidence="16" id="KW-0732">Signal</keyword>
<evidence type="ECO:0000256" key="12">
    <source>
        <dbReference type="ARBA" id="ARBA00023288"/>
    </source>
</evidence>
<evidence type="ECO:0000313" key="18">
    <source>
        <dbReference type="Proteomes" id="UP001652621"/>
    </source>
</evidence>
<evidence type="ECO:0000256" key="13">
    <source>
        <dbReference type="PIRSR" id="PIRSR601952-1"/>
    </source>
</evidence>
<dbReference type="Proteomes" id="UP001652621">
    <property type="component" value="Unplaced"/>
</dbReference>
<keyword evidence="9 14" id="KW-0460">Magnesium</keyword>
<evidence type="ECO:0000256" key="11">
    <source>
        <dbReference type="ARBA" id="ARBA00023180"/>
    </source>
</evidence>
<evidence type="ECO:0000313" key="17">
    <source>
        <dbReference type="EnsemblMetazoa" id="MDOA001048-PA"/>
    </source>
</evidence>
<dbReference type="GO" id="GO:0004035">
    <property type="term" value="F:alkaline phosphatase activity"/>
    <property type="evidence" value="ECO:0007669"/>
    <property type="project" value="UniProtKB-EC"/>
</dbReference>
<feature type="binding site" evidence="14">
    <location>
        <position position="359"/>
    </location>
    <ligand>
        <name>Zn(2+)</name>
        <dbReference type="ChEBI" id="CHEBI:29105"/>
        <label>2</label>
    </ligand>
</feature>
<feature type="signal peptide" evidence="16">
    <location>
        <begin position="1"/>
        <end position="20"/>
    </location>
</feature>
<dbReference type="VEuPathDB" id="VectorBase:MDOMA2_002845"/>
<dbReference type="eggNOG" id="KOG4126">
    <property type="taxonomic scope" value="Eukaryota"/>
</dbReference>
<evidence type="ECO:0000256" key="14">
    <source>
        <dbReference type="PIRSR" id="PIRSR601952-2"/>
    </source>
</evidence>
<sequence>MKRTAVVLVSLLLAVAGTGAIKDPDHPNFPAPRTYTMATEEADTQFWVDKAQNILAHKLQTYNQLNTKRAKNIILFLGDGMSIHTVTATRDFMGDSSMQVSFEKFPFTGLSKTYAVNKRTPDSATTATAYLSGVKGNYGTIGVNAQVPKYDCFKANDTSTHTESLAKWAQDAGKWAGLVTTARVTHASPAGVYAHTASRSWEYDGEIVKDKCSPEINVDIARQLVEWPVGKELRVVMGGGRRNFRDKTMNDEEGIKGYRSDKRDLIREWLDNKRSENKSAQYVWSKKGLEMVDISKTEYLLGLFSDSHCPYHGDLKRDRLENSDPSLSLMTQKAIELLRKNDKGYFLFVEGARIDMAHHSSKAHKSLEDTEEFSRAIELARNMTSEEDTLIVVTSDHSHTMSLNGYPYRRQNIFDFAPSLAADKLPYTILSYANGPGYSKTFSSKTGRRDLRQYDTQDAEYRFMATVPMGSETHGAEDVGVFASGPMAHYFSGNYEQSNIPAVMAHIANIGPFADDKL</sequence>
<dbReference type="EnsemblMetazoa" id="MDOA001048-RA">
    <property type="protein sequence ID" value="MDOA001048-PA"/>
    <property type="gene ID" value="MDOA001048"/>
</dbReference>
<evidence type="ECO:0000256" key="4">
    <source>
        <dbReference type="ARBA" id="ARBA00022475"/>
    </source>
</evidence>
<dbReference type="EC" id="3.1.3.1" evidence="3"/>
<evidence type="ECO:0000256" key="16">
    <source>
        <dbReference type="SAM" id="SignalP"/>
    </source>
</evidence>
<reference evidence="17" key="1">
    <citation type="submission" date="2020-05" db="UniProtKB">
        <authorList>
            <consortium name="EnsemblMetazoa"/>
        </authorList>
    </citation>
    <scope>IDENTIFICATION</scope>
    <source>
        <strain evidence="17">Aabys</strain>
    </source>
</reference>
<accession>A0A1I8M462</accession>
<keyword evidence="7" id="KW-0378">Hydrolase</keyword>
<dbReference type="SMART" id="SM00098">
    <property type="entry name" value="alkPPc"/>
    <property type="match status" value="1"/>
</dbReference>
<evidence type="ECO:0000256" key="10">
    <source>
        <dbReference type="ARBA" id="ARBA00023136"/>
    </source>
</evidence>
<keyword evidence="12" id="KW-0449">Lipoprotein</keyword>
<feature type="binding site" evidence="14">
    <location>
        <position position="355"/>
    </location>
    <ligand>
        <name>Zn(2+)</name>
        <dbReference type="ChEBI" id="CHEBI:29105"/>
        <label>2</label>
    </ligand>
</feature>
<feature type="binding site" evidence="14">
    <location>
        <position position="396"/>
    </location>
    <ligand>
        <name>Zn(2+)</name>
        <dbReference type="ChEBI" id="CHEBI:29105"/>
        <label>2</label>
    </ligand>
</feature>
<feature type="binding site" evidence="14">
    <location>
        <position position="79"/>
    </location>
    <ligand>
        <name>Mg(2+)</name>
        <dbReference type="ChEBI" id="CHEBI:18420"/>
    </ligand>
</feature>
<proteinExistence type="inferred from homology"/>
<evidence type="ECO:0000256" key="1">
    <source>
        <dbReference type="ARBA" id="ARBA00004609"/>
    </source>
</evidence>
<keyword evidence="18" id="KW-1185">Reference proteome</keyword>
<reference evidence="19" key="2">
    <citation type="submission" date="2025-05" db="UniProtKB">
        <authorList>
            <consortium name="RefSeq"/>
        </authorList>
    </citation>
    <scope>IDENTIFICATION</scope>
    <source>
        <strain evidence="19">Aabys</strain>
        <tissue evidence="19">Whole body</tissue>
    </source>
</reference>
<name>A0A1I8M462_MUSDO</name>
<feature type="chain" id="PRO_5044559820" description="alkaline phosphatase" evidence="16">
    <location>
        <begin position="21"/>
        <end position="518"/>
    </location>
</feature>
<keyword evidence="6 14" id="KW-0479">Metal-binding</keyword>
<dbReference type="VEuPathDB" id="VectorBase:MDOA001048"/>
<dbReference type="GO" id="GO:0046872">
    <property type="term" value="F:metal ion binding"/>
    <property type="evidence" value="ECO:0007669"/>
    <property type="project" value="UniProtKB-KW"/>
</dbReference>
<keyword evidence="10" id="KW-0472">Membrane</keyword>
<dbReference type="Gene3D" id="3.40.720.10">
    <property type="entry name" value="Alkaline Phosphatase, subunit A"/>
    <property type="match status" value="1"/>
</dbReference>
<dbReference type="Pfam" id="PF00245">
    <property type="entry name" value="Alk_phosphatase"/>
    <property type="match status" value="1"/>
</dbReference>
<evidence type="ECO:0000256" key="9">
    <source>
        <dbReference type="ARBA" id="ARBA00022842"/>
    </source>
</evidence>
<feature type="binding site" evidence="14">
    <location>
        <position position="474"/>
    </location>
    <ligand>
        <name>Zn(2+)</name>
        <dbReference type="ChEBI" id="CHEBI:29105"/>
        <label>2</label>
    </ligand>
</feature>
<dbReference type="CDD" id="cd16012">
    <property type="entry name" value="ALP"/>
    <property type="match status" value="1"/>
</dbReference>
<dbReference type="PANTHER" id="PTHR11596">
    <property type="entry name" value="ALKALINE PHOSPHATASE"/>
    <property type="match status" value="1"/>
</dbReference>
<evidence type="ECO:0000313" key="19">
    <source>
        <dbReference type="RefSeq" id="XP_058975410.1"/>
    </source>
</evidence>
<dbReference type="OrthoDB" id="5818554at2759"/>
<comment type="similarity">
    <text evidence="2 15">Belongs to the alkaline phosphatase family.</text>
</comment>
<comment type="subcellular location">
    <subcellularLocation>
        <location evidence="1">Cell membrane</location>
        <topology evidence="1">Lipid-anchor</topology>
        <topology evidence="1">GPI-anchor</topology>
    </subcellularLocation>
</comment>
<feature type="binding site" evidence="14">
    <location>
        <position position="186"/>
    </location>
    <ligand>
        <name>Mg(2+)</name>
        <dbReference type="ChEBI" id="CHEBI:18420"/>
    </ligand>
</feature>
<organism evidence="17">
    <name type="scientific">Musca domestica</name>
    <name type="common">House fly</name>
    <dbReference type="NCBI Taxonomy" id="7370"/>
    <lineage>
        <taxon>Eukaryota</taxon>
        <taxon>Metazoa</taxon>
        <taxon>Ecdysozoa</taxon>
        <taxon>Arthropoda</taxon>
        <taxon>Hexapoda</taxon>
        <taxon>Insecta</taxon>
        <taxon>Pterygota</taxon>
        <taxon>Neoptera</taxon>
        <taxon>Endopterygota</taxon>
        <taxon>Diptera</taxon>
        <taxon>Brachycera</taxon>
        <taxon>Muscomorpha</taxon>
        <taxon>Muscoidea</taxon>
        <taxon>Muscidae</taxon>
        <taxon>Musca</taxon>
    </lineage>
</organism>
<comment type="cofactor">
    <cofactor evidence="14">
        <name>Mg(2+)</name>
        <dbReference type="ChEBI" id="CHEBI:18420"/>
    </cofactor>
    <text evidence="14">Binds 1 Mg(2+) ion.</text>
</comment>
<dbReference type="KEGG" id="mde:101888689"/>
<evidence type="ECO:0000256" key="6">
    <source>
        <dbReference type="ARBA" id="ARBA00022723"/>
    </source>
</evidence>
<dbReference type="FunFam" id="3.40.720.10:FF:000008">
    <property type="entry name" value="Alkaline phosphatase"/>
    <property type="match status" value="1"/>
</dbReference>
<protein>
    <recommendedName>
        <fullName evidence="3">alkaline phosphatase</fullName>
        <ecNumber evidence="3">3.1.3.1</ecNumber>
    </recommendedName>
</protein>
<evidence type="ECO:0000256" key="15">
    <source>
        <dbReference type="RuleBase" id="RU003946"/>
    </source>
</evidence>